<dbReference type="GO" id="GO:0003677">
    <property type="term" value="F:DNA binding"/>
    <property type="evidence" value="ECO:0007669"/>
    <property type="project" value="UniProtKB-KW"/>
</dbReference>
<comment type="caution">
    <text evidence="2">The sequence shown here is derived from an EMBL/GenBank/DDBJ whole genome shotgun (WGS) entry which is preliminary data.</text>
</comment>
<evidence type="ECO:0000313" key="2">
    <source>
        <dbReference type="EMBL" id="MFD2206509.1"/>
    </source>
</evidence>
<keyword evidence="2" id="KW-0238">DNA-binding</keyword>
<dbReference type="Pfam" id="PF13463">
    <property type="entry name" value="HTH_27"/>
    <property type="match status" value="1"/>
</dbReference>
<name>A0ABW5BLI3_9PROT</name>
<gene>
    <name evidence="2" type="ORF">ACFSKO_12825</name>
</gene>
<dbReference type="Gene3D" id="1.10.10.10">
    <property type="entry name" value="Winged helix-like DNA-binding domain superfamily/Winged helix DNA-binding domain"/>
    <property type="match status" value="1"/>
</dbReference>
<organism evidence="2 3">
    <name type="scientific">Kiloniella antarctica</name>
    <dbReference type="NCBI Taxonomy" id="1550907"/>
    <lineage>
        <taxon>Bacteria</taxon>
        <taxon>Pseudomonadati</taxon>
        <taxon>Pseudomonadota</taxon>
        <taxon>Alphaproteobacteria</taxon>
        <taxon>Rhodospirillales</taxon>
        <taxon>Kiloniellaceae</taxon>
        <taxon>Kiloniella</taxon>
    </lineage>
</organism>
<protein>
    <submittedName>
        <fullName evidence="2">Winged helix DNA-binding protein</fullName>
    </submittedName>
</protein>
<dbReference type="SUPFAM" id="SSF46785">
    <property type="entry name" value="Winged helix' DNA-binding domain"/>
    <property type="match status" value="1"/>
</dbReference>
<keyword evidence="3" id="KW-1185">Reference proteome</keyword>
<dbReference type="InterPro" id="IPR014601">
    <property type="entry name" value="Trans_reg_MarR_HTH"/>
</dbReference>
<feature type="domain" description="HTH marR-type" evidence="1">
    <location>
        <begin position="58"/>
        <end position="123"/>
    </location>
</feature>
<accession>A0ABW5BLI3</accession>
<dbReference type="InterPro" id="IPR036388">
    <property type="entry name" value="WH-like_DNA-bd_sf"/>
</dbReference>
<evidence type="ECO:0000259" key="1">
    <source>
        <dbReference type="Pfam" id="PF13463"/>
    </source>
</evidence>
<dbReference type="PIRSF" id="PIRSF036158">
    <property type="entry name" value="UCP036158_MarR"/>
    <property type="match status" value="1"/>
</dbReference>
<dbReference type="InterPro" id="IPR000835">
    <property type="entry name" value="HTH_MarR-typ"/>
</dbReference>
<reference evidence="3" key="1">
    <citation type="journal article" date="2019" name="Int. J. Syst. Evol. Microbiol.">
        <title>The Global Catalogue of Microorganisms (GCM) 10K type strain sequencing project: providing services to taxonomists for standard genome sequencing and annotation.</title>
        <authorList>
            <consortium name="The Broad Institute Genomics Platform"/>
            <consortium name="The Broad Institute Genome Sequencing Center for Infectious Disease"/>
            <person name="Wu L."/>
            <person name="Ma J."/>
        </authorList>
    </citation>
    <scope>NUCLEOTIDE SEQUENCE [LARGE SCALE GENOMIC DNA]</scope>
    <source>
        <strain evidence="3">CGMCC 4.7192</strain>
    </source>
</reference>
<dbReference type="EMBL" id="JBHUII010000004">
    <property type="protein sequence ID" value="MFD2206509.1"/>
    <property type="molecule type" value="Genomic_DNA"/>
</dbReference>
<dbReference type="InterPro" id="IPR036390">
    <property type="entry name" value="WH_DNA-bd_sf"/>
</dbReference>
<sequence length="176" mass="19859">MSDSTDTPKPPRPIVSSEHLASEHGWQMSELEYGLIIAFNGFSRWMVRCMNAAGHQDFNPLDVLVLHNVNHRNREKRLNDICFVLNVEDPHTVNYSLKKLIKAKLVKGTKRGKEIFYSPTEQGEEACSEYRKIRELCLIDPAVSTDSKSDEISHTAQVLRSISGLYDQASRAAASL</sequence>
<proteinExistence type="predicted"/>
<dbReference type="Proteomes" id="UP001597294">
    <property type="component" value="Unassembled WGS sequence"/>
</dbReference>
<evidence type="ECO:0000313" key="3">
    <source>
        <dbReference type="Proteomes" id="UP001597294"/>
    </source>
</evidence>